<evidence type="ECO:0000313" key="1">
    <source>
        <dbReference type="EMBL" id="NDY55857.1"/>
    </source>
</evidence>
<organism evidence="1 2">
    <name type="scientific">Desulfolutivibrio sulfodismutans</name>
    <dbReference type="NCBI Taxonomy" id="63561"/>
    <lineage>
        <taxon>Bacteria</taxon>
        <taxon>Pseudomonadati</taxon>
        <taxon>Thermodesulfobacteriota</taxon>
        <taxon>Desulfovibrionia</taxon>
        <taxon>Desulfovibrionales</taxon>
        <taxon>Desulfovibrionaceae</taxon>
        <taxon>Desulfolutivibrio</taxon>
    </lineage>
</organism>
<gene>
    <name evidence="1" type="ORF">G3N56_03760</name>
</gene>
<dbReference type="Proteomes" id="UP000469724">
    <property type="component" value="Unassembled WGS sequence"/>
</dbReference>
<evidence type="ECO:0000313" key="2">
    <source>
        <dbReference type="Proteomes" id="UP000469724"/>
    </source>
</evidence>
<sequence>MTGKQGRDQPEHDRLQRDGQGISVTVDDLTAKMSNFLFWRFQYCKRFALLNGETDWRYVAEQALSLHDEKVGHINTLRYICNAILSVENIGSCAYDIDWIPMSSMPYCMRAYEISLKHEYLLPDLVEPPRSKLLLKDILAGKIPLPPRHFLIRNKPEAAFASDLVNHLYNVEYFPVGTEGINKNIDAIYKQTMAGMLHEELSGIDDIDDPKQREKLFKIYNLTKNRRLNLNHANIGNKITRQEIIEIVEAHNSAHHTTFKDTAKSRMHRAIGLFLWDQKTLYGRKSGKVHNKLDDILDKAGIPAQDQPDQHKRNKILNHTNKCILERSVLAFQRN</sequence>
<dbReference type="RefSeq" id="WP_163300911.1">
    <property type="nucleotide sequence ID" value="NZ_JAAGRQ010000010.1"/>
</dbReference>
<dbReference type="AlphaFoldDB" id="A0A7K3NID6"/>
<comment type="caution">
    <text evidence="1">The sequence shown here is derived from an EMBL/GenBank/DDBJ whole genome shotgun (WGS) entry which is preliminary data.</text>
</comment>
<proteinExistence type="predicted"/>
<name>A0A7K3NID6_9BACT</name>
<accession>A0A7K3NID6</accession>
<reference evidence="1 2" key="1">
    <citation type="submission" date="2020-02" db="EMBL/GenBank/DDBJ databases">
        <title>Comparative genomics of sulfur disproportionating microorganisms.</title>
        <authorList>
            <person name="Ward L.M."/>
            <person name="Bertran E."/>
            <person name="Johnston D.T."/>
        </authorList>
    </citation>
    <scope>NUCLEOTIDE SEQUENCE [LARGE SCALE GENOMIC DNA]</scope>
    <source>
        <strain evidence="1 2">DSM 3696</strain>
    </source>
</reference>
<protein>
    <submittedName>
        <fullName evidence="1">Uncharacterized protein</fullName>
    </submittedName>
</protein>
<dbReference type="EMBL" id="JAAGRQ010000010">
    <property type="protein sequence ID" value="NDY55857.1"/>
    <property type="molecule type" value="Genomic_DNA"/>
</dbReference>
<keyword evidence="2" id="KW-1185">Reference proteome</keyword>